<name>A0ABT4N079_GORRU</name>
<gene>
    <name evidence="2" type="ORF">O4213_17885</name>
</gene>
<evidence type="ECO:0000256" key="1">
    <source>
        <dbReference type="SAM" id="Phobius"/>
    </source>
</evidence>
<proteinExistence type="predicted"/>
<dbReference type="EMBL" id="JAPWIE010000005">
    <property type="protein sequence ID" value="MCZ4551866.1"/>
    <property type="molecule type" value="Genomic_DNA"/>
</dbReference>
<reference evidence="2" key="1">
    <citation type="submission" date="2022-12" db="EMBL/GenBank/DDBJ databases">
        <authorList>
            <person name="Krivoruchko A.V."/>
            <person name="Elkin A."/>
        </authorList>
    </citation>
    <scope>NUCLEOTIDE SEQUENCE</scope>
    <source>
        <strain evidence="2">IEGM 1388</strain>
    </source>
</reference>
<feature type="transmembrane region" description="Helical" evidence="1">
    <location>
        <begin position="32"/>
        <end position="57"/>
    </location>
</feature>
<evidence type="ECO:0008006" key="4">
    <source>
        <dbReference type="Google" id="ProtNLM"/>
    </source>
</evidence>
<feature type="transmembrane region" description="Helical" evidence="1">
    <location>
        <begin position="63"/>
        <end position="81"/>
    </location>
</feature>
<dbReference type="RefSeq" id="WP_094647403.1">
    <property type="nucleotide sequence ID" value="NZ_JAPWIE010000005.1"/>
</dbReference>
<evidence type="ECO:0000313" key="2">
    <source>
        <dbReference type="EMBL" id="MCZ4551866.1"/>
    </source>
</evidence>
<keyword evidence="1" id="KW-0472">Membrane</keyword>
<evidence type="ECO:0000313" key="3">
    <source>
        <dbReference type="Proteomes" id="UP001067235"/>
    </source>
</evidence>
<sequence>MLPTTLFHGLVLLNLLFVCGAWTLARPSRPAACVLIGVSILWVLFNGPIEGGVILSFTPENGLTESDLLSVAGICIAVWALRKRRRW</sequence>
<accession>A0ABT4N079</accession>
<protein>
    <recommendedName>
        <fullName evidence="4">PEP-CTERM protein-sorting domain-containing protein</fullName>
    </recommendedName>
</protein>
<feature type="transmembrane region" description="Helical" evidence="1">
    <location>
        <begin position="6"/>
        <end position="25"/>
    </location>
</feature>
<keyword evidence="1" id="KW-1133">Transmembrane helix</keyword>
<comment type="caution">
    <text evidence="2">The sequence shown here is derived from an EMBL/GenBank/DDBJ whole genome shotgun (WGS) entry which is preliminary data.</text>
</comment>
<keyword evidence="1" id="KW-0812">Transmembrane</keyword>
<keyword evidence="3" id="KW-1185">Reference proteome</keyword>
<organism evidence="2 3">
    <name type="scientific">Gordonia rubripertincta</name>
    <name type="common">Rhodococcus corallinus</name>
    <dbReference type="NCBI Taxonomy" id="36822"/>
    <lineage>
        <taxon>Bacteria</taxon>
        <taxon>Bacillati</taxon>
        <taxon>Actinomycetota</taxon>
        <taxon>Actinomycetes</taxon>
        <taxon>Mycobacteriales</taxon>
        <taxon>Gordoniaceae</taxon>
        <taxon>Gordonia</taxon>
    </lineage>
</organism>
<dbReference type="Proteomes" id="UP001067235">
    <property type="component" value="Unassembled WGS sequence"/>
</dbReference>